<proteinExistence type="predicted"/>
<evidence type="ECO:0000313" key="3">
    <source>
        <dbReference type="Proteomes" id="UP000887013"/>
    </source>
</evidence>
<accession>A0A8X6Q4Y9</accession>
<feature type="non-terminal residue" evidence="2">
    <location>
        <position position="1"/>
    </location>
</feature>
<gene>
    <name evidence="2" type="ORF">NPIL_364271</name>
</gene>
<organism evidence="2 3">
    <name type="scientific">Nephila pilipes</name>
    <name type="common">Giant wood spider</name>
    <name type="synonym">Nephila maculata</name>
    <dbReference type="NCBI Taxonomy" id="299642"/>
    <lineage>
        <taxon>Eukaryota</taxon>
        <taxon>Metazoa</taxon>
        <taxon>Ecdysozoa</taxon>
        <taxon>Arthropoda</taxon>
        <taxon>Chelicerata</taxon>
        <taxon>Arachnida</taxon>
        <taxon>Araneae</taxon>
        <taxon>Araneomorphae</taxon>
        <taxon>Entelegynae</taxon>
        <taxon>Araneoidea</taxon>
        <taxon>Nephilidae</taxon>
        <taxon>Nephila</taxon>
    </lineage>
</organism>
<evidence type="ECO:0000256" key="1">
    <source>
        <dbReference type="SAM" id="Phobius"/>
    </source>
</evidence>
<dbReference type="Proteomes" id="UP000887013">
    <property type="component" value="Unassembled WGS sequence"/>
</dbReference>
<keyword evidence="1" id="KW-0472">Membrane</keyword>
<sequence length="50" mass="5562">GAEDMRMLYENAFYLGTALSMIFKFLSIYSLKMGYSHGGTVDISCYGVLP</sequence>
<comment type="caution">
    <text evidence="2">The sequence shown here is derived from an EMBL/GenBank/DDBJ whole genome shotgun (WGS) entry which is preliminary data.</text>
</comment>
<name>A0A8X6Q4Y9_NEPPI</name>
<feature type="transmembrane region" description="Helical" evidence="1">
    <location>
        <begin position="12"/>
        <end position="31"/>
    </location>
</feature>
<keyword evidence="1" id="KW-1133">Transmembrane helix</keyword>
<evidence type="ECO:0000313" key="2">
    <source>
        <dbReference type="EMBL" id="GFT96407.1"/>
    </source>
</evidence>
<keyword evidence="3" id="KW-1185">Reference proteome</keyword>
<dbReference type="AlphaFoldDB" id="A0A8X6Q4Y9"/>
<reference evidence="2" key="1">
    <citation type="submission" date="2020-08" db="EMBL/GenBank/DDBJ databases">
        <title>Multicomponent nature underlies the extraordinary mechanical properties of spider dragline silk.</title>
        <authorList>
            <person name="Kono N."/>
            <person name="Nakamura H."/>
            <person name="Mori M."/>
            <person name="Yoshida Y."/>
            <person name="Ohtoshi R."/>
            <person name="Malay A.D."/>
            <person name="Moran D.A.P."/>
            <person name="Tomita M."/>
            <person name="Numata K."/>
            <person name="Arakawa K."/>
        </authorList>
    </citation>
    <scope>NUCLEOTIDE SEQUENCE</scope>
</reference>
<dbReference type="EMBL" id="BMAW01026261">
    <property type="protein sequence ID" value="GFT96407.1"/>
    <property type="molecule type" value="Genomic_DNA"/>
</dbReference>
<keyword evidence="1" id="KW-0812">Transmembrane</keyword>
<protein>
    <submittedName>
        <fullName evidence="2">Uncharacterized protein</fullName>
    </submittedName>
</protein>